<keyword evidence="2" id="KW-1185">Reference proteome</keyword>
<reference evidence="1" key="2">
    <citation type="submission" date="2018-04" db="EMBL/GenBank/DDBJ databases">
        <title>OnivRS2 (Oryza nivara Reference Sequence Version 2).</title>
        <authorList>
            <person name="Zhang J."/>
            <person name="Kudrna D."/>
            <person name="Lee S."/>
            <person name="Talag J."/>
            <person name="Rajasekar S."/>
            <person name="Welchert J."/>
            <person name="Hsing Y.-I."/>
            <person name="Wing R.A."/>
        </authorList>
    </citation>
    <scope>NUCLEOTIDE SEQUENCE [LARGE SCALE GENOMIC DNA]</scope>
    <source>
        <strain evidence="1">SL10</strain>
    </source>
</reference>
<dbReference type="HOGENOM" id="CLU_2945733_0_0_1"/>
<dbReference type="Proteomes" id="UP000006591">
    <property type="component" value="Chromosome 7"/>
</dbReference>
<proteinExistence type="predicted"/>
<evidence type="ECO:0000313" key="2">
    <source>
        <dbReference type="Proteomes" id="UP000006591"/>
    </source>
</evidence>
<dbReference type="EnsemblPlants" id="ONIVA07G17620.1">
    <property type="protein sequence ID" value="ONIVA07G17620.1"/>
    <property type="gene ID" value="ONIVA07G17620"/>
</dbReference>
<protein>
    <submittedName>
        <fullName evidence="1">Uncharacterized protein</fullName>
    </submittedName>
</protein>
<sequence>MAASRRTDQLPASVATRRRIFVGEAVLGHCRPSMTPSAASVEVELKAKQSIVDATIFSPT</sequence>
<dbReference type="Gramene" id="ONIVA07G17620.1">
    <property type="protein sequence ID" value="ONIVA07G17620.1"/>
    <property type="gene ID" value="ONIVA07G17620"/>
</dbReference>
<dbReference type="AlphaFoldDB" id="A0A0E0I2J3"/>
<evidence type="ECO:0000313" key="1">
    <source>
        <dbReference type="EnsemblPlants" id="ONIVA07G17620.1"/>
    </source>
</evidence>
<accession>A0A0E0I2J3</accession>
<organism evidence="1">
    <name type="scientific">Oryza nivara</name>
    <name type="common">Indian wild rice</name>
    <name type="synonym">Oryza sativa f. spontanea</name>
    <dbReference type="NCBI Taxonomy" id="4536"/>
    <lineage>
        <taxon>Eukaryota</taxon>
        <taxon>Viridiplantae</taxon>
        <taxon>Streptophyta</taxon>
        <taxon>Embryophyta</taxon>
        <taxon>Tracheophyta</taxon>
        <taxon>Spermatophyta</taxon>
        <taxon>Magnoliopsida</taxon>
        <taxon>Liliopsida</taxon>
        <taxon>Poales</taxon>
        <taxon>Poaceae</taxon>
        <taxon>BOP clade</taxon>
        <taxon>Oryzoideae</taxon>
        <taxon>Oryzeae</taxon>
        <taxon>Oryzinae</taxon>
        <taxon>Oryza</taxon>
    </lineage>
</organism>
<reference evidence="1" key="1">
    <citation type="submission" date="2015-04" db="UniProtKB">
        <authorList>
            <consortium name="EnsemblPlants"/>
        </authorList>
    </citation>
    <scope>IDENTIFICATION</scope>
    <source>
        <strain evidence="1">SL10</strain>
    </source>
</reference>
<name>A0A0E0I2J3_ORYNI</name>